<dbReference type="AlphaFoldDB" id="A0A0N1F360"/>
<name>A0A0N1F360_9HYPH</name>
<evidence type="ECO:0000313" key="2">
    <source>
        <dbReference type="Proteomes" id="UP000037822"/>
    </source>
</evidence>
<dbReference type="PATRIC" id="fig|1526658.3.peg.1629"/>
<dbReference type="EMBL" id="LGSZ01000060">
    <property type="protein sequence ID" value="KPH77316.1"/>
    <property type="molecule type" value="Genomic_DNA"/>
</dbReference>
<accession>A0A0N1F360</accession>
<gene>
    <name evidence="1" type="ORF">AE618_22425</name>
</gene>
<dbReference type="Proteomes" id="UP000037822">
    <property type="component" value="Unassembled WGS sequence"/>
</dbReference>
<comment type="caution">
    <text evidence="1">The sequence shown here is derived from an EMBL/GenBank/DDBJ whole genome shotgun (WGS) entry which is preliminary data.</text>
</comment>
<protein>
    <submittedName>
        <fullName evidence="1">Uncharacterized protein</fullName>
    </submittedName>
</protein>
<organism evidence="1 2">
    <name type="scientific">Bosea vaviloviae</name>
    <dbReference type="NCBI Taxonomy" id="1526658"/>
    <lineage>
        <taxon>Bacteria</taxon>
        <taxon>Pseudomonadati</taxon>
        <taxon>Pseudomonadota</taxon>
        <taxon>Alphaproteobacteria</taxon>
        <taxon>Hyphomicrobiales</taxon>
        <taxon>Boseaceae</taxon>
        <taxon>Bosea</taxon>
    </lineage>
</organism>
<reference evidence="1 2" key="1">
    <citation type="submission" date="2015-07" db="EMBL/GenBank/DDBJ databases">
        <title>Whole genome sequencing of Bosea vaviloviae isolated from cave pool.</title>
        <authorList>
            <person name="Tan N.E.H."/>
            <person name="Lee Y.P."/>
            <person name="Gan H.M."/>
            <person name="Barton H."/>
            <person name="Savka M.A."/>
        </authorList>
    </citation>
    <scope>NUCLEOTIDE SEQUENCE [LARGE SCALE GENOMIC DNA]</scope>
    <source>
        <strain evidence="1 2">SD260</strain>
    </source>
</reference>
<evidence type="ECO:0000313" key="1">
    <source>
        <dbReference type="EMBL" id="KPH77316.1"/>
    </source>
</evidence>
<sequence>MAQLSLVGISSLVSLVRREPISEIAEGILLAQHRSRQRQAALNVLPAILTEVLQPLLRLHEEALNSGISTDYLRR</sequence>
<proteinExistence type="predicted"/>
<keyword evidence="2" id="KW-1185">Reference proteome</keyword>